<sequence>MRFLRRAQPGSRTLIHSICTLIWPLSQSEVSRLPDHQTATIPEKLCNRERVLNDSTRRKSDTCWCSRL</sequence>
<evidence type="ECO:0000313" key="2">
    <source>
        <dbReference type="Proteomes" id="UP000316621"/>
    </source>
</evidence>
<dbReference type="Gramene" id="RZC70589">
    <property type="protein sequence ID" value="RZC70589"/>
    <property type="gene ID" value="C5167_033715"/>
</dbReference>
<organism evidence="1 2">
    <name type="scientific">Papaver somniferum</name>
    <name type="common">Opium poppy</name>
    <dbReference type="NCBI Taxonomy" id="3469"/>
    <lineage>
        <taxon>Eukaryota</taxon>
        <taxon>Viridiplantae</taxon>
        <taxon>Streptophyta</taxon>
        <taxon>Embryophyta</taxon>
        <taxon>Tracheophyta</taxon>
        <taxon>Spermatophyta</taxon>
        <taxon>Magnoliopsida</taxon>
        <taxon>Ranunculales</taxon>
        <taxon>Papaveraceae</taxon>
        <taxon>Papaveroideae</taxon>
        <taxon>Papaver</taxon>
    </lineage>
</organism>
<name>A0A4Y7KF50_PAPSO</name>
<dbReference type="AlphaFoldDB" id="A0A4Y7KF50"/>
<gene>
    <name evidence="1" type="ORF">C5167_033715</name>
</gene>
<proteinExistence type="predicted"/>
<keyword evidence="2" id="KW-1185">Reference proteome</keyword>
<accession>A0A4Y7KF50</accession>
<dbReference type="EMBL" id="CM010721">
    <property type="protein sequence ID" value="RZC70589.1"/>
    <property type="molecule type" value="Genomic_DNA"/>
</dbReference>
<protein>
    <submittedName>
        <fullName evidence="1">Uncharacterized protein</fullName>
    </submittedName>
</protein>
<evidence type="ECO:0000313" key="1">
    <source>
        <dbReference type="EMBL" id="RZC70589.1"/>
    </source>
</evidence>
<reference evidence="1 2" key="1">
    <citation type="journal article" date="2018" name="Science">
        <title>The opium poppy genome and morphinan production.</title>
        <authorList>
            <person name="Guo L."/>
            <person name="Winzer T."/>
            <person name="Yang X."/>
            <person name="Li Y."/>
            <person name="Ning Z."/>
            <person name="He Z."/>
            <person name="Teodor R."/>
            <person name="Lu Y."/>
            <person name="Bowser T.A."/>
            <person name="Graham I.A."/>
            <person name="Ye K."/>
        </authorList>
    </citation>
    <scope>NUCLEOTIDE SEQUENCE [LARGE SCALE GENOMIC DNA]</scope>
    <source>
        <strain evidence="2">cv. HN1</strain>
        <tissue evidence="1">Leaves</tissue>
    </source>
</reference>
<dbReference type="Proteomes" id="UP000316621">
    <property type="component" value="Chromosome 7"/>
</dbReference>